<organism evidence="1 2">
    <name type="scientific">Falsochrobactrum shanghaiense</name>
    <dbReference type="NCBI Taxonomy" id="2201899"/>
    <lineage>
        <taxon>Bacteria</taxon>
        <taxon>Pseudomonadati</taxon>
        <taxon>Pseudomonadota</taxon>
        <taxon>Alphaproteobacteria</taxon>
        <taxon>Hyphomicrobiales</taxon>
        <taxon>Brucellaceae</taxon>
        <taxon>Falsochrobactrum</taxon>
    </lineage>
</organism>
<accession>A0A316J512</accession>
<sequence>MVCRLSDEREDTLADSGQRGNRVTEISAPGFIIYGSIQCERLVFLLQAALPFVLRDDVCFRAAFALNNQQQFLCGPRSADRFQPVGDDALYGSPVHLSHVGTEQVLRHQENP</sequence>
<proteinExistence type="predicted"/>
<dbReference type="AlphaFoldDB" id="A0A316J512"/>
<protein>
    <submittedName>
        <fullName evidence="1">Uncharacterized protein</fullName>
    </submittedName>
</protein>
<evidence type="ECO:0000313" key="2">
    <source>
        <dbReference type="Proteomes" id="UP000245865"/>
    </source>
</evidence>
<comment type="caution">
    <text evidence="1">The sequence shown here is derived from an EMBL/GenBank/DDBJ whole genome shotgun (WGS) entry which is preliminary data.</text>
</comment>
<name>A0A316J512_9HYPH</name>
<gene>
    <name evidence="1" type="ORF">DKP76_13350</name>
</gene>
<evidence type="ECO:0000313" key="1">
    <source>
        <dbReference type="EMBL" id="PWL17022.1"/>
    </source>
</evidence>
<reference evidence="1 2" key="1">
    <citation type="submission" date="2018-05" db="EMBL/GenBank/DDBJ databases">
        <title>Comparative genomic sequence analysis between strain HN4 and CCM 8460T (Falsochrobactrum ovis) will provide more evidence to prove that HN4 is a new species of Falsochrobactrum.</title>
        <authorList>
            <person name="Lyu W."/>
            <person name="Sun L."/>
            <person name="Yao L."/>
        </authorList>
    </citation>
    <scope>NUCLEOTIDE SEQUENCE [LARGE SCALE GENOMIC DNA]</scope>
    <source>
        <strain evidence="1 2">HN4</strain>
    </source>
</reference>
<keyword evidence="2" id="KW-1185">Reference proteome</keyword>
<dbReference type="Proteomes" id="UP000245865">
    <property type="component" value="Unassembled WGS sequence"/>
</dbReference>
<dbReference type="EMBL" id="QGDB01000005">
    <property type="protein sequence ID" value="PWL17022.1"/>
    <property type="molecule type" value="Genomic_DNA"/>
</dbReference>